<dbReference type="RefSeq" id="WP_140408848.1">
    <property type="nucleotide sequence ID" value="NZ_MWPH01000002.1"/>
</dbReference>
<proteinExistence type="predicted"/>
<sequence>MAKAYNTAQAASKADDIRNKEGFGGGSLINKPIDGHGPYWYLVAPPSEGREWHYIGPVADDGDDLPTDDAKNERKNIGEEYSGNSVSIEKEMDGFKQIYEISWAGETIKVTPKGMKRNVIIGENGVKTDVQKIDESDIRISWRSEENNMLKIDVDYEDRNLIKETDYSNTEYELDGGYWYIDDSEESLNEFLEAVTEEGRKVTVNPSVIESYGDE</sequence>
<protein>
    <submittedName>
        <fullName evidence="1">Uncharacterized protein</fullName>
    </submittedName>
</protein>
<comment type="caution">
    <text evidence="1">The sequence shown here is derived from an EMBL/GenBank/DDBJ whole genome shotgun (WGS) entry which is preliminary data.</text>
</comment>
<dbReference type="OrthoDB" id="387457at2157"/>
<reference evidence="1 2" key="1">
    <citation type="submission" date="2017-02" db="EMBL/GenBank/DDBJ databases">
        <title>Natronthermophilus aegyptiacus gen. nov.,sp. nov., an aerobic, extremely halophilic alkalithermophilic archaeon isolated from the athalassohaline Wadi An Natrun, Egypt.</title>
        <authorList>
            <person name="Zhao B."/>
        </authorList>
    </citation>
    <scope>NUCLEOTIDE SEQUENCE [LARGE SCALE GENOMIC DNA]</scope>
    <source>
        <strain evidence="1 2">CGMCC 1.3597</strain>
    </source>
</reference>
<organism evidence="1 2">
    <name type="scientific">Natronolimnobius baerhuensis</name>
    <dbReference type="NCBI Taxonomy" id="253108"/>
    <lineage>
        <taxon>Archaea</taxon>
        <taxon>Methanobacteriati</taxon>
        <taxon>Methanobacteriota</taxon>
        <taxon>Stenosarchaea group</taxon>
        <taxon>Halobacteria</taxon>
        <taxon>Halobacteriales</taxon>
        <taxon>Natrialbaceae</taxon>
        <taxon>Natronolimnobius</taxon>
    </lineage>
</organism>
<dbReference type="AlphaFoldDB" id="A0A202EA28"/>
<dbReference type="Proteomes" id="UP000196084">
    <property type="component" value="Unassembled WGS sequence"/>
</dbReference>
<keyword evidence="2" id="KW-1185">Reference proteome</keyword>
<name>A0A202EA28_9EURY</name>
<dbReference type="EMBL" id="MWPH01000002">
    <property type="protein sequence ID" value="OVE85092.1"/>
    <property type="molecule type" value="Genomic_DNA"/>
</dbReference>
<evidence type="ECO:0000313" key="1">
    <source>
        <dbReference type="EMBL" id="OVE85092.1"/>
    </source>
</evidence>
<accession>A0A202EA28</accession>
<evidence type="ECO:0000313" key="2">
    <source>
        <dbReference type="Proteomes" id="UP000196084"/>
    </source>
</evidence>
<gene>
    <name evidence="1" type="ORF">B2G88_12155</name>
</gene>